<dbReference type="Proteomes" id="UP001055811">
    <property type="component" value="Linkage Group LG03"/>
</dbReference>
<organism evidence="1 2">
    <name type="scientific">Cichorium intybus</name>
    <name type="common">Chicory</name>
    <dbReference type="NCBI Taxonomy" id="13427"/>
    <lineage>
        <taxon>Eukaryota</taxon>
        <taxon>Viridiplantae</taxon>
        <taxon>Streptophyta</taxon>
        <taxon>Embryophyta</taxon>
        <taxon>Tracheophyta</taxon>
        <taxon>Spermatophyta</taxon>
        <taxon>Magnoliopsida</taxon>
        <taxon>eudicotyledons</taxon>
        <taxon>Gunneridae</taxon>
        <taxon>Pentapetalae</taxon>
        <taxon>asterids</taxon>
        <taxon>campanulids</taxon>
        <taxon>Asterales</taxon>
        <taxon>Asteraceae</taxon>
        <taxon>Cichorioideae</taxon>
        <taxon>Cichorieae</taxon>
        <taxon>Cichoriinae</taxon>
        <taxon>Cichorium</taxon>
    </lineage>
</organism>
<accession>A0ACB9F1Y7</accession>
<sequence length="85" mass="8953">MRNLESGSPIFTNPTNIRIWLVSYSSPAAAAVAAGDYNTTISKLFGPSTCLNFPDSIGDGDALHDLSPASIRKKATNVEAKVDAL</sequence>
<reference evidence="2" key="1">
    <citation type="journal article" date="2022" name="Mol. Ecol. Resour.">
        <title>The genomes of chicory, endive, great burdock and yacon provide insights into Asteraceae palaeo-polyploidization history and plant inulin production.</title>
        <authorList>
            <person name="Fan W."/>
            <person name="Wang S."/>
            <person name="Wang H."/>
            <person name="Wang A."/>
            <person name="Jiang F."/>
            <person name="Liu H."/>
            <person name="Zhao H."/>
            <person name="Xu D."/>
            <person name="Zhang Y."/>
        </authorList>
    </citation>
    <scope>NUCLEOTIDE SEQUENCE [LARGE SCALE GENOMIC DNA]</scope>
    <source>
        <strain evidence="2">cv. Punajuju</strain>
    </source>
</reference>
<name>A0ACB9F1Y7_CICIN</name>
<evidence type="ECO:0000313" key="2">
    <source>
        <dbReference type="Proteomes" id="UP001055811"/>
    </source>
</evidence>
<gene>
    <name evidence="1" type="ORF">L2E82_14989</name>
</gene>
<comment type="caution">
    <text evidence="1">The sequence shown here is derived from an EMBL/GenBank/DDBJ whole genome shotgun (WGS) entry which is preliminary data.</text>
</comment>
<reference evidence="1 2" key="2">
    <citation type="journal article" date="2022" name="Mol. Ecol. Resour.">
        <title>The genomes of chicory, endive, great burdock and yacon provide insights into Asteraceae paleo-polyploidization history and plant inulin production.</title>
        <authorList>
            <person name="Fan W."/>
            <person name="Wang S."/>
            <person name="Wang H."/>
            <person name="Wang A."/>
            <person name="Jiang F."/>
            <person name="Liu H."/>
            <person name="Zhao H."/>
            <person name="Xu D."/>
            <person name="Zhang Y."/>
        </authorList>
    </citation>
    <scope>NUCLEOTIDE SEQUENCE [LARGE SCALE GENOMIC DNA]</scope>
    <source>
        <strain evidence="2">cv. Punajuju</strain>
        <tissue evidence="1">Leaves</tissue>
    </source>
</reference>
<dbReference type="EMBL" id="CM042011">
    <property type="protein sequence ID" value="KAI3764971.1"/>
    <property type="molecule type" value="Genomic_DNA"/>
</dbReference>
<keyword evidence="2" id="KW-1185">Reference proteome</keyword>
<evidence type="ECO:0000313" key="1">
    <source>
        <dbReference type="EMBL" id="KAI3764971.1"/>
    </source>
</evidence>
<protein>
    <submittedName>
        <fullName evidence="1">Uncharacterized protein</fullName>
    </submittedName>
</protein>
<proteinExistence type="predicted"/>